<proteinExistence type="inferred from homology"/>
<dbReference type="CDD" id="cd04724">
    <property type="entry name" value="Tryptophan_synthase_alpha"/>
    <property type="match status" value="1"/>
</dbReference>
<dbReference type="NCBIfam" id="TIGR00262">
    <property type="entry name" value="trpA"/>
    <property type="match status" value="1"/>
</dbReference>
<keyword evidence="11 13" id="KW-0456">Lyase</keyword>
<keyword evidence="10 13" id="KW-0057">Aromatic amino acid biosynthesis</keyword>
<dbReference type="UniPathway" id="UPA00035">
    <property type="reaction ID" value="UER00044"/>
</dbReference>
<reference evidence="15 16" key="1">
    <citation type="journal article" date="2013" name="Plant Cell">
        <title>The transition from a phytopathogenic smut ancestor to an anamorphic biocontrol agent deciphered by comparative whole-genome analysis.</title>
        <authorList>
            <person name="Lefebvre F."/>
            <person name="Joly D.L."/>
            <person name="Labbe C."/>
            <person name="Teichmann B."/>
            <person name="Linning R."/>
            <person name="Belzile F."/>
            <person name="Bakkeren G."/>
            <person name="Belanger R.R."/>
        </authorList>
    </citation>
    <scope>NUCLEOTIDE SEQUENCE [LARGE SCALE GENOMIC DNA]</scope>
    <source>
        <strain evidence="15 16">PF-1</strain>
    </source>
</reference>
<dbReference type="SUPFAM" id="SSF51366">
    <property type="entry name" value="Ribulose-phoshate binding barrel"/>
    <property type="match status" value="1"/>
</dbReference>
<comment type="similarity">
    <text evidence="3">In the C-terminal section; belongs to the TrpB family.</text>
</comment>
<evidence type="ECO:0000256" key="7">
    <source>
        <dbReference type="ARBA" id="ARBA00022605"/>
    </source>
</evidence>
<dbReference type="PROSITE" id="PS00168">
    <property type="entry name" value="TRP_SYNTHASE_BETA"/>
    <property type="match status" value="1"/>
</dbReference>
<dbReference type="CDD" id="cd06446">
    <property type="entry name" value="Trp-synth_B"/>
    <property type="match status" value="1"/>
</dbReference>
<dbReference type="PANTHER" id="PTHR48077:SF3">
    <property type="entry name" value="TRYPTOPHAN SYNTHASE"/>
    <property type="match status" value="1"/>
</dbReference>
<dbReference type="HOGENOM" id="CLU_016734_2_1_1"/>
<evidence type="ECO:0000256" key="5">
    <source>
        <dbReference type="ARBA" id="ARBA00012043"/>
    </source>
</evidence>
<feature type="domain" description="Tryptophan synthase beta chain-like PALP" evidence="14">
    <location>
        <begin position="366"/>
        <end position="690"/>
    </location>
</feature>
<dbReference type="InterPro" id="IPR023026">
    <property type="entry name" value="Trp_synth_beta/beta-like"/>
</dbReference>
<evidence type="ECO:0000256" key="3">
    <source>
        <dbReference type="ARBA" id="ARBA00005761"/>
    </source>
</evidence>
<comment type="pathway">
    <text evidence="2 13">Amino-acid biosynthesis; L-tryptophan biosynthesis; L-tryptophan from chorismate: step 5/5.</text>
</comment>
<gene>
    <name evidence="15" type="ORF">PFL1_06041</name>
</gene>
<dbReference type="GO" id="GO:0005737">
    <property type="term" value="C:cytoplasm"/>
    <property type="evidence" value="ECO:0007669"/>
    <property type="project" value="TreeGrafter"/>
</dbReference>
<evidence type="ECO:0000256" key="11">
    <source>
        <dbReference type="ARBA" id="ARBA00023239"/>
    </source>
</evidence>
<evidence type="ECO:0000256" key="1">
    <source>
        <dbReference type="ARBA" id="ARBA00001933"/>
    </source>
</evidence>
<dbReference type="Pfam" id="PF00291">
    <property type="entry name" value="PALP"/>
    <property type="match status" value="1"/>
</dbReference>
<dbReference type="FunFam" id="3.40.50.1100:FF:000001">
    <property type="entry name" value="Tryptophan synthase beta chain"/>
    <property type="match status" value="1"/>
</dbReference>
<evidence type="ECO:0000259" key="14">
    <source>
        <dbReference type="Pfam" id="PF00291"/>
    </source>
</evidence>
<dbReference type="Gene3D" id="3.40.50.1100">
    <property type="match status" value="2"/>
</dbReference>
<dbReference type="eggNOG" id="KOG4175">
    <property type="taxonomic scope" value="Eukaryota"/>
</dbReference>
<keyword evidence="9 13" id="KW-0663">Pyridoxal phosphate</keyword>
<evidence type="ECO:0000256" key="13">
    <source>
        <dbReference type="RuleBase" id="RU003663"/>
    </source>
</evidence>
<dbReference type="SUPFAM" id="SSF53686">
    <property type="entry name" value="Tryptophan synthase beta subunit-like PLP-dependent enzymes"/>
    <property type="match status" value="1"/>
</dbReference>
<dbReference type="PANTHER" id="PTHR48077">
    <property type="entry name" value="TRYPTOPHAN SYNTHASE-RELATED"/>
    <property type="match status" value="1"/>
</dbReference>
<dbReference type="InterPro" id="IPR011060">
    <property type="entry name" value="RibuloseP-bd_barrel"/>
</dbReference>
<dbReference type="Gene3D" id="3.20.20.70">
    <property type="entry name" value="Aldolase class I"/>
    <property type="match status" value="1"/>
</dbReference>
<evidence type="ECO:0000256" key="9">
    <source>
        <dbReference type="ARBA" id="ARBA00022898"/>
    </source>
</evidence>
<name>A0A061H1Z1_9BASI</name>
<evidence type="ECO:0000256" key="6">
    <source>
        <dbReference type="ARBA" id="ARBA00018724"/>
    </source>
</evidence>
<keyword evidence="7 13" id="KW-0028">Amino-acid biosynthesis</keyword>
<dbReference type="InterPro" id="IPR006654">
    <property type="entry name" value="Trp_synth_beta"/>
</dbReference>
<dbReference type="RefSeq" id="XP_007881770.1">
    <property type="nucleotide sequence ID" value="XM_007883579.1"/>
</dbReference>
<dbReference type="eggNOG" id="KOG1395">
    <property type="taxonomic scope" value="Eukaryota"/>
</dbReference>
<sequence length="717" mass="76982">MTDAIKATFAAKALKDEAVFVAFITAGYPTKQDTVEVMLALEQGGADVIELGVPFSDPQADGPAIQQSNQVALEQGVGYVQCLDYVKQARARGLKAPVLLMGYYNPTLAYGEEKAVHDARLAGANGFIMVDLPPEEAADFRGYCTKEGMSFVPLIAPSTSVGRIRHLASLADSFIYVVSKMGTTGASTTVSSSLPDLLNRIRSITSIPLAVGFGVSTRDHFIEVGEHADGVVIGSKLVAKLKEAGATTEARVEAARSYCEEITGKKEGGIRRKQPLNIKDAINQPDSIPVPKVDAVVNGDKAPVPGLDPIVDANGNVRPPRFGKFGGQYIPEALYDCHVELEKAYMHALSDPTFWAEFESYYEYIGRPSELYPADRFTEAAGGAKIWFKREDLNHTGSHKINNAIGQVLLARRLGKTRIIAETGAGQHGVATATACAKFGLECVVYMGAEDVRRQSLNAFRIKMLGAKVVAVESGSKTLKDAVNEANRDWVTNLATTHYIIGSAIGPHPFPSIVRDFQSIIGKEVRKQLMERRGKLPDAIVACVGGGSNAIGIFHPFVNDPSVRLIGVEAGGDGIDTDRHSATLSKGTPGVLHGVRTYLLQDQFGQITETHSISAGLDYPGVGPEHAFLKDSGRAEYIAATDEEALRGFKMCTQLEGIIPALETSHALWAAFHLAKTMRPDQDIVVSLSGRGDKDVEQIANAIAHGGWGEKLGWNIA</sequence>
<dbReference type="AlphaFoldDB" id="A0A061H1Z1"/>
<organism evidence="15 16">
    <name type="scientific">Pseudozyma flocculosa PF-1</name>
    <dbReference type="NCBI Taxonomy" id="1277687"/>
    <lineage>
        <taxon>Eukaryota</taxon>
        <taxon>Fungi</taxon>
        <taxon>Dikarya</taxon>
        <taxon>Basidiomycota</taxon>
        <taxon>Ustilaginomycotina</taxon>
        <taxon>Ustilaginomycetes</taxon>
        <taxon>Ustilaginales</taxon>
        <taxon>Ustilaginaceae</taxon>
        <taxon>Pseudozyma</taxon>
    </lineage>
</organism>
<dbReference type="GeneID" id="19320121"/>
<dbReference type="InterPro" id="IPR002028">
    <property type="entry name" value="Trp_synthase_suA"/>
</dbReference>
<dbReference type="Pfam" id="PF00290">
    <property type="entry name" value="Trp_syntA"/>
    <property type="match status" value="1"/>
</dbReference>
<dbReference type="KEGG" id="pfp:PFL1_06041"/>
<dbReference type="EC" id="4.2.1.20" evidence="5 13"/>
<dbReference type="InterPro" id="IPR001926">
    <property type="entry name" value="TrpB-like_PALP"/>
</dbReference>
<dbReference type="HAMAP" id="MF_00131">
    <property type="entry name" value="Trp_synth_alpha"/>
    <property type="match status" value="1"/>
</dbReference>
<comment type="catalytic activity">
    <reaction evidence="12 13">
        <text>(1S,2R)-1-C-(indol-3-yl)glycerol 3-phosphate + L-serine = D-glyceraldehyde 3-phosphate + L-tryptophan + H2O</text>
        <dbReference type="Rhea" id="RHEA:10532"/>
        <dbReference type="ChEBI" id="CHEBI:15377"/>
        <dbReference type="ChEBI" id="CHEBI:33384"/>
        <dbReference type="ChEBI" id="CHEBI:57912"/>
        <dbReference type="ChEBI" id="CHEBI:58866"/>
        <dbReference type="ChEBI" id="CHEBI:59776"/>
        <dbReference type="EC" id="4.2.1.20"/>
    </reaction>
</comment>
<evidence type="ECO:0000256" key="8">
    <source>
        <dbReference type="ARBA" id="ARBA00022822"/>
    </source>
</evidence>
<dbReference type="FunFam" id="3.20.20.70:FF:000151">
    <property type="entry name" value="Tryptophan synthase"/>
    <property type="match status" value="1"/>
</dbReference>
<dbReference type="InterPro" id="IPR006653">
    <property type="entry name" value="Trp_synth_b_CS"/>
</dbReference>
<dbReference type="Proteomes" id="UP000053664">
    <property type="component" value="Unassembled WGS sequence"/>
</dbReference>
<dbReference type="OrthoDB" id="10050244at2759"/>
<dbReference type="GO" id="GO:0004834">
    <property type="term" value="F:tryptophan synthase activity"/>
    <property type="evidence" value="ECO:0007669"/>
    <property type="project" value="UniProtKB-EC"/>
</dbReference>
<protein>
    <recommendedName>
        <fullName evidence="6 13">Tryptophan synthase</fullName>
        <ecNumber evidence="5 13">4.2.1.20</ecNumber>
    </recommendedName>
</protein>
<evidence type="ECO:0000313" key="15">
    <source>
        <dbReference type="EMBL" id="EPQ26393.1"/>
    </source>
</evidence>
<dbReference type="FunFam" id="3.40.50.1100:FF:000004">
    <property type="entry name" value="Tryptophan synthase beta chain"/>
    <property type="match status" value="1"/>
</dbReference>
<evidence type="ECO:0000256" key="10">
    <source>
        <dbReference type="ARBA" id="ARBA00023141"/>
    </source>
</evidence>
<dbReference type="HAMAP" id="MF_00133">
    <property type="entry name" value="Trp_synth_beta"/>
    <property type="match status" value="1"/>
</dbReference>
<evidence type="ECO:0000256" key="2">
    <source>
        <dbReference type="ARBA" id="ARBA00004733"/>
    </source>
</evidence>
<dbReference type="EMBL" id="KE361645">
    <property type="protein sequence ID" value="EPQ26393.1"/>
    <property type="molecule type" value="Genomic_DNA"/>
</dbReference>
<dbReference type="NCBIfam" id="TIGR00263">
    <property type="entry name" value="trpB"/>
    <property type="match status" value="1"/>
</dbReference>
<keyword evidence="8 13" id="KW-0822">Tryptophan biosynthesis</keyword>
<comment type="cofactor">
    <cofactor evidence="1 13">
        <name>pyridoxal 5'-phosphate</name>
        <dbReference type="ChEBI" id="CHEBI:597326"/>
    </cofactor>
</comment>
<accession>A0A061H1Z1</accession>
<evidence type="ECO:0000313" key="16">
    <source>
        <dbReference type="Proteomes" id="UP000053664"/>
    </source>
</evidence>
<evidence type="ECO:0000256" key="4">
    <source>
        <dbReference type="ARBA" id="ARBA00006095"/>
    </source>
</evidence>
<dbReference type="InterPro" id="IPR036052">
    <property type="entry name" value="TrpB-like_PALP_sf"/>
</dbReference>
<dbReference type="InterPro" id="IPR013785">
    <property type="entry name" value="Aldolase_TIM"/>
</dbReference>
<comment type="similarity">
    <text evidence="4">In the N-terminal section; belongs to the TrpA family.</text>
</comment>
<evidence type="ECO:0000256" key="12">
    <source>
        <dbReference type="ARBA" id="ARBA00049047"/>
    </source>
</evidence>